<accession>A0ABW5PSU4</accession>
<dbReference type="Pfam" id="PF14152">
    <property type="entry name" value="YfhE"/>
    <property type="match status" value="1"/>
</dbReference>
<dbReference type="RefSeq" id="WP_141190418.1">
    <property type="nucleotide sequence ID" value="NZ_JBHUMR010000014.1"/>
</dbReference>
<dbReference type="InterPro" id="IPR025437">
    <property type="entry name" value="YfhE-like"/>
</dbReference>
<proteinExistence type="predicted"/>
<reference evidence="2" key="1">
    <citation type="journal article" date="2019" name="Int. J. Syst. Evol. Microbiol.">
        <title>The Global Catalogue of Microorganisms (GCM) 10K type strain sequencing project: providing services to taxonomists for standard genome sequencing and annotation.</title>
        <authorList>
            <consortium name="The Broad Institute Genomics Platform"/>
            <consortium name="The Broad Institute Genome Sequencing Center for Infectious Disease"/>
            <person name="Wu L."/>
            <person name="Ma J."/>
        </authorList>
    </citation>
    <scope>NUCLEOTIDE SEQUENCE [LARGE SCALE GENOMIC DNA]</scope>
    <source>
        <strain evidence="2">TISTR 2241</strain>
    </source>
</reference>
<sequence>MKKTKEETLRHSLSSMQEVKYIRDFKRADKASRVKDKG</sequence>
<keyword evidence="2" id="KW-1185">Reference proteome</keyword>
<evidence type="ECO:0000313" key="1">
    <source>
        <dbReference type="EMBL" id="MFD2617941.1"/>
    </source>
</evidence>
<dbReference type="EMBL" id="JBHUMR010000014">
    <property type="protein sequence ID" value="MFD2617941.1"/>
    <property type="molecule type" value="Genomic_DNA"/>
</dbReference>
<dbReference type="Proteomes" id="UP001597458">
    <property type="component" value="Unassembled WGS sequence"/>
</dbReference>
<comment type="caution">
    <text evidence="1">The sequence shown here is derived from an EMBL/GenBank/DDBJ whole genome shotgun (WGS) entry which is preliminary data.</text>
</comment>
<protein>
    <submittedName>
        <fullName evidence="1">YfhE family protein</fullName>
    </submittedName>
</protein>
<gene>
    <name evidence="1" type="ORF">ACFSTF_11545</name>
</gene>
<organism evidence="1 2">
    <name type="scientific">Terrilactibacillus laevilacticus</name>
    <dbReference type="NCBI Taxonomy" id="1380157"/>
    <lineage>
        <taxon>Bacteria</taxon>
        <taxon>Bacillati</taxon>
        <taxon>Bacillota</taxon>
        <taxon>Bacilli</taxon>
        <taxon>Bacillales</taxon>
        <taxon>Bacillaceae</taxon>
        <taxon>Terrilactibacillus</taxon>
    </lineage>
</organism>
<evidence type="ECO:0000313" key="2">
    <source>
        <dbReference type="Proteomes" id="UP001597458"/>
    </source>
</evidence>
<name>A0ABW5PSU4_9BACI</name>